<sequence length="64" mass="6599">MKIFADTDKCVGAGQCVRVAPELFDQGEDDGVVVVLDPEPGQALWPAADEAVDLCPARALTAGG</sequence>
<dbReference type="AlphaFoldDB" id="V9XPQ2"/>
<dbReference type="PRINTS" id="PR00352">
    <property type="entry name" value="3FE4SFRDOXIN"/>
</dbReference>
<dbReference type="GO" id="GO:0051538">
    <property type="term" value="F:3 iron, 4 sulfur cluster binding"/>
    <property type="evidence" value="ECO:0007669"/>
    <property type="project" value="UniProtKB-KW"/>
</dbReference>
<dbReference type="PROSITE" id="PS51379">
    <property type="entry name" value="4FE4S_FER_2"/>
    <property type="match status" value="1"/>
</dbReference>
<dbReference type="InterPro" id="IPR051269">
    <property type="entry name" value="Fe-S_cluster_ET"/>
</dbReference>
<evidence type="ECO:0000256" key="3">
    <source>
        <dbReference type="ARBA" id="ARBA00022723"/>
    </source>
</evidence>
<evidence type="ECO:0000256" key="2">
    <source>
        <dbReference type="ARBA" id="ARBA00022448"/>
    </source>
</evidence>
<protein>
    <recommendedName>
        <fullName evidence="8">Ferredoxin</fullName>
    </recommendedName>
</protein>
<organism evidence="10">
    <name type="scientific">Streptomyces albogriseolus</name>
    <dbReference type="NCBI Taxonomy" id="1887"/>
    <lineage>
        <taxon>Bacteria</taxon>
        <taxon>Bacillati</taxon>
        <taxon>Actinomycetota</taxon>
        <taxon>Actinomycetes</taxon>
        <taxon>Kitasatosporales</taxon>
        <taxon>Streptomycetaceae</taxon>
        <taxon>Streptomyces</taxon>
        <taxon>Streptomyces albogriseolus group</taxon>
    </lineage>
</organism>
<evidence type="ECO:0000313" key="10">
    <source>
        <dbReference type="EMBL" id="AHD24353.1"/>
    </source>
</evidence>
<dbReference type="InterPro" id="IPR017896">
    <property type="entry name" value="4Fe4S_Fe-S-bd"/>
</dbReference>
<dbReference type="PANTHER" id="PTHR36923:SF3">
    <property type="entry name" value="FERREDOXIN"/>
    <property type="match status" value="1"/>
</dbReference>
<keyword evidence="5 8" id="KW-0408">Iron</keyword>
<dbReference type="SUPFAM" id="SSF54862">
    <property type="entry name" value="4Fe-4S ferredoxins"/>
    <property type="match status" value="1"/>
</dbReference>
<dbReference type="InterPro" id="IPR001080">
    <property type="entry name" value="3Fe4S_ferredoxin"/>
</dbReference>
<evidence type="ECO:0000256" key="1">
    <source>
        <dbReference type="ARBA" id="ARBA00001927"/>
    </source>
</evidence>
<dbReference type="RefSeq" id="WP_397639693.1">
    <property type="nucleotide sequence ID" value="NZ_JBIQWE010000011.1"/>
</dbReference>
<keyword evidence="7" id="KW-0003">3Fe-4S</keyword>
<keyword evidence="3 8" id="KW-0479">Metal-binding</keyword>
<dbReference type="Gene3D" id="3.30.70.20">
    <property type="match status" value="1"/>
</dbReference>
<dbReference type="PANTHER" id="PTHR36923">
    <property type="entry name" value="FERREDOXIN"/>
    <property type="match status" value="1"/>
</dbReference>
<keyword evidence="2 8" id="KW-0813">Transport</keyword>
<name>V9XPQ2_STRAO</name>
<evidence type="ECO:0000256" key="7">
    <source>
        <dbReference type="ARBA" id="ARBA00023291"/>
    </source>
</evidence>
<dbReference type="Pfam" id="PF13370">
    <property type="entry name" value="Fer4_13"/>
    <property type="match status" value="1"/>
</dbReference>
<evidence type="ECO:0000256" key="8">
    <source>
        <dbReference type="RuleBase" id="RU368020"/>
    </source>
</evidence>
<proteinExistence type="predicted"/>
<reference evidence="10" key="1">
    <citation type="submission" date="2013-07" db="EMBL/GenBank/DDBJ databases">
        <title>Exploiting the Potential of Halogenated Natural Products in the Mangrove Derived Actinomycetes.</title>
        <authorList>
            <person name="Li X."/>
            <person name="Ma G."/>
            <person name="Xu L."/>
            <person name="Tang X."/>
            <person name="Xu M."/>
            <person name="Xiao X."/>
            <person name="Xu J."/>
        </authorList>
    </citation>
    <scope>NUCLEOTIDE SEQUENCE</scope>
    <source>
        <strain evidence="10">MGR072</strain>
    </source>
</reference>
<dbReference type="GO" id="GO:0005506">
    <property type="term" value="F:iron ion binding"/>
    <property type="evidence" value="ECO:0007669"/>
    <property type="project" value="UniProtKB-UniRule"/>
</dbReference>
<accession>V9XPQ2</accession>
<evidence type="ECO:0000256" key="5">
    <source>
        <dbReference type="ARBA" id="ARBA00023004"/>
    </source>
</evidence>
<dbReference type="GO" id="GO:0009055">
    <property type="term" value="F:electron transfer activity"/>
    <property type="evidence" value="ECO:0007669"/>
    <property type="project" value="UniProtKB-UniRule"/>
</dbReference>
<keyword evidence="6 8" id="KW-0411">Iron-sulfur</keyword>
<comment type="function">
    <text evidence="8">Ferredoxins are iron-sulfur proteins that transfer electrons in a wide variety of metabolic reactions.</text>
</comment>
<evidence type="ECO:0000256" key="6">
    <source>
        <dbReference type="ARBA" id="ARBA00023014"/>
    </source>
</evidence>
<keyword evidence="4 8" id="KW-0249">Electron transport</keyword>
<dbReference type="EMBL" id="KF425715">
    <property type="protein sequence ID" value="AHD24353.1"/>
    <property type="molecule type" value="Genomic_DNA"/>
</dbReference>
<comment type="cofactor">
    <cofactor evidence="1">
        <name>[3Fe-4S] cluster</name>
        <dbReference type="ChEBI" id="CHEBI:21137"/>
    </cofactor>
</comment>
<evidence type="ECO:0000256" key="4">
    <source>
        <dbReference type="ARBA" id="ARBA00022982"/>
    </source>
</evidence>
<evidence type="ECO:0000259" key="9">
    <source>
        <dbReference type="PROSITE" id="PS51379"/>
    </source>
</evidence>
<feature type="domain" description="4Fe-4S ferredoxin-type" evidence="9">
    <location>
        <begin position="1"/>
        <end position="29"/>
    </location>
</feature>